<dbReference type="GO" id="GO:0006144">
    <property type="term" value="P:purine nucleobase metabolic process"/>
    <property type="evidence" value="ECO:0007669"/>
    <property type="project" value="UniProtKB-KW"/>
</dbReference>
<accession>A0A511K900</accession>
<dbReference type="Pfam" id="PF00576">
    <property type="entry name" value="Transthyretin"/>
    <property type="match status" value="1"/>
</dbReference>
<evidence type="ECO:0000313" key="12">
    <source>
        <dbReference type="Proteomes" id="UP000321518"/>
    </source>
</evidence>
<feature type="region of interest" description="Disordered" evidence="9">
    <location>
        <begin position="59"/>
        <end position="122"/>
    </location>
</feature>
<evidence type="ECO:0000313" key="11">
    <source>
        <dbReference type="EMBL" id="GEM06828.1"/>
    </source>
</evidence>
<feature type="region of interest" description="Disordered" evidence="9">
    <location>
        <begin position="34"/>
        <end position="53"/>
    </location>
</feature>
<dbReference type="EC" id="3.5.2.17" evidence="5"/>
<feature type="compositionally biased region" description="Gly residues" evidence="9">
    <location>
        <begin position="75"/>
        <end position="86"/>
    </location>
</feature>
<dbReference type="EMBL" id="BJWK01000002">
    <property type="protein sequence ID" value="GEM06828.1"/>
    <property type="molecule type" value="Genomic_DNA"/>
</dbReference>
<dbReference type="Proteomes" id="UP000321518">
    <property type="component" value="Unassembled WGS sequence"/>
</dbReference>
<feature type="compositionally biased region" description="Low complexity" evidence="9">
    <location>
        <begin position="59"/>
        <end position="74"/>
    </location>
</feature>
<dbReference type="GO" id="GO:0033971">
    <property type="term" value="F:hydroxyisourate hydrolase activity"/>
    <property type="evidence" value="ECO:0007669"/>
    <property type="project" value="UniProtKB-EC"/>
</dbReference>
<dbReference type="PANTHER" id="PTHR10395">
    <property type="entry name" value="URICASE AND TRANSTHYRETIN-RELATED"/>
    <property type="match status" value="1"/>
</dbReference>
<dbReference type="InterPro" id="IPR023416">
    <property type="entry name" value="Transthyretin/HIU_hydrolase_d"/>
</dbReference>
<evidence type="ECO:0000256" key="9">
    <source>
        <dbReference type="SAM" id="MobiDB-lite"/>
    </source>
</evidence>
<dbReference type="CDD" id="cd05822">
    <property type="entry name" value="TLP_HIUase"/>
    <property type="match status" value="1"/>
</dbReference>
<dbReference type="PANTHER" id="PTHR10395:SF7">
    <property type="entry name" value="5-HYDROXYISOURATE HYDROLASE"/>
    <property type="match status" value="1"/>
</dbReference>
<dbReference type="OrthoDB" id="10265230at2759"/>
<evidence type="ECO:0000256" key="1">
    <source>
        <dbReference type="ARBA" id="ARBA00001043"/>
    </source>
</evidence>
<dbReference type="InterPro" id="IPR023418">
    <property type="entry name" value="Thyroxine_BS"/>
</dbReference>
<dbReference type="SUPFAM" id="SSF49472">
    <property type="entry name" value="Transthyretin (synonym: prealbumin)"/>
    <property type="match status" value="1"/>
</dbReference>
<dbReference type="AlphaFoldDB" id="A0A511K900"/>
<dbReference type="PRINTS" id="PR00189">
    <property type="entry name" value="TRNSTHYRETIN"/>
</dbReference>
<dbReference type="SMART" id="SM00095">
    <property type="entry name" value="TR_THY"/>
    <property type="match status" value="1"/>
</dbReference>
<evidence type="ECO:0000256" key="6">
    <source>
        <dbReference type="ARBA" id="ARBA00022631"/>
    </source>
</evidence>
<gene>
    <name evidence="11" type="ORF">Rt10032_c02g0845</name>
</gene>
<dbReference type="InterPro" id="IPR000895">
    <property type="entry name" value="Transthyretin/HIU_hydrolase"/>
</dbReference>
<evidence type="ECO:0000256" key="8">
    <source>
        <dbReference type="PIRSR" id="PIRSR600895-51"/>
    </source>
</evidence>
<evidence type="ECO:0000256" key="3">
    <source>
        <dbReference type="ARBA" id="ARBA00009850"/>
    </source>
</evidence>
<evidence type="ECO:0000256" key="4">
    <source>
        <dbReference type="ARBA" id="ARBA00011881"/>
    </source>
</evidence>
<evidence type="ECO:0000256" key="5">
    <source>
        <dbReference type="ARBA" id="ARBA00012609"/>
    </source>
</evidence>
<comment type="caution">
    <text evidence="11">The sequence shown here is derived from an EMBL/GenBank/DDBJ whole genome shotgun (WGS) entry which is preliminary data.</text>
</comment>
<feature type="binding site" evidence="8">
    <location>
        <position position="236"/>
    </location>
    <ligand>
        <name>substrate</name>
    </ligand>
</feature>
<dbReference type="PROSITE" id="PS00768">
    <property type="entry name" value="TRANSTHYRETIN_1"/>
    <property type="match status" value="1"/>
</dbReference>
<sequence>MQNSHLFGAYNVYAQQQPTHSGAQQQQGLAAAFGQPQQYGQPQPPGAQQQQGADISLAHLQQQHGQQQQQQQGGAVAGAGASGVGLHGHPEADDDDDDDEGDSGVHVTPSGATKKKAAGGRPRDKVWELFDGDRDVARCRWCSWKTDHPKAFRMRAHVQQCELIPQEKKDELERFQHDKEERLQAKKERAEARAAAGAPAPKKVKRDNAGEIVVGTGTPKQRMALPHGGRSPITCHVLDSTSGKPAPDMRIRLDRLNTTGFVLQAQGMTDSDGRCNTLLPPGTHLEIGIFKITFFTNEYFTKRGILSFYPFIEIPFEVKSADEHYHIPCLLSPYSYTTYRGS</sequence>
<protein>
    <recommendedName>
        <fullName evidence="5">hydroxyisourate hydrolase</fullName>
        <ecNumber evidence="5">3.5.2.17</ecNumber>
    </recommendedName>
</protein>
<feature type="domain" description="Transthyretin/hydroxyisourate hydrolase" evidence="10">
    <location>
        <begin position="228"/>
        <end position="341"/>
    </location>
</feature>
<feature type="compositionally biased region" description="Acidic residues" evidence="9">
    <location>
        <begin position="92"/>
        <end position="102"/>
    </location>
</feature>
<dbReference type="InterPro" id="IPR014306">
    <property type="entry name" value="Hydroxyisourate_hydrolase"/>
</dbReference>
<proteinExistence type="inferred from homology"/>
<reference evidence="11 12" key="1">
    <citation type="submission" date="2019-07" db="EMBL/GenBank/DDBJ databases">
        <title>Rhodotorula toruloides NBRC10032 genome sequencing.</title>
        <authorList>
            <person name="Shida Y."/>
            <person name="Takaku H."/>
            <person name="Ogasawara W."/>
            <person name="Mori K."/>
        </authorList>
    </citation>
    <scope>NUCLEOTIDE SEQUENCE [LARGE SCALE GENOMIC DNA]</scope>
    <source>
        <strain evidence="11 12">NBRC10032</strain>
    </source>
</reference>
<dbReference type="FunFam" id="2.60.40.180:FF:000005">
    <property type="entry name" value="5-hydroxyisourate hydrolase"/>
    <property type="match status" value="1"/>
</dbReference>
<keyword evidence="6" id="KW-0659">Purine metabolism</keyword>
<dbReference type="InterPro" id="IPR023419">
    <property type="entry name" value="Transthyretin_CS"/>
</dbReference>
<evidence type="ECO:0000256" key="7">
    <source>
        <dbReference type="ARBA" id="ARBA00022801"/>
    </source>
</evidence>
<comment type="function">
    <text evidence="2">Catalyzes the hydrolysis of 5-hydroxyisourate (HIU) to 2-oxo-4-hydroxy-4-carboxy-5-ureidoimidazoline (OHCU).</text>
</comment>
<dbReference type="NCBIfam" id="TIGR02962">
    <property type="entry name" value="hdxy_isourate"/>
    <property type="match status" value="1"/>
</dbReference>
<feature type="binding site" evidence="8">
    <location>
        <position position="274"/>
    </location>
    <ligand>
        <name>substrate</name>
    </ligand>
</feature>
<evidence type="ECO:0000259" key="10">
    <source>
        <dbReference type="SMART" id="SM00095"/>
    </source>
</evidence>
<organism evidence="11 12">
    <name type="scientific">Rhodotorula toruloides</name>
    <name type="common">Yeast</name>
    <name type="synonym">Rhodosporidium toruloides</name>
    <dbReference type="NCBI Taxonomy" id="5286"/>
    <lineage>
        <taxon>Eukaryota</taxon>
        <taxon>Fungi</taxon>
        <taxon>Dikarya</taxon>
        <taxon>Basidiomycota</taxon>
        <taxon>Pucciniomycotina</taxon>
        <taxon>Microbotryomycetes</taxon>
        <taxon>Sporidiobolales</taxon>
        <taxon>Sporidiobolaceae</taxon>
        <taxon>Rhodotorula</taxon>
    </lineage>
</organism>
<dbReference type="InterPro" id="IPR036817">
    <property type="entry name" value="Transthyretin/HIU_hydrolase_sf"/>
</dbReference>
<keyword evidence="7 11" id="KW-0378">Hydrolase</keyword>
<comment type="similarity">
    <text evidence="3">Belongs to the transthyretin family. 5-hydroxyisourate hydrolase subfamily.</text>
</comment>
<dbReference type="PROSITE" id="PS00769">
    <property type="entry name" value="TRANSTHYRETIN_2"/>
    <property type="match status" value="1"/>
</dbReference>
<comment type="catalytic activity">
    <reaction evidence="1">
        <text>5-hydroxyisourate + H2O = 5-hydroxy-2-oxo-4-ureido-2,5-dihydro-1H-imidazole-5-carboxylate + H(+)</text>
        <dbReference type="Rhea" id="RHEA:23736"/>
        <dbReference type="ChEBI" id="CHEBI:15377"/>
        <dbReference type="ChEBI" id="CHEBI:15378"/>
        <dbReference type="ChEBI" id="CHEBI:18072"/>
        <dbReference type="ChEBI" id="CHEBI:58639"/>
        <dbReference type="EC" id="3.5.2.17"/>
    </reaction>
</comment>
<evidence type="ECO:0000256" key="2">
    <source>
        <dbReference type="ARBA" id="ARBA00002704"/>
    </source>
</evidence>
<comment type="subunit">
    <text evidence="4">Homotetramer.</text>
</comment>
<dbReference type="Gene3D" id="2.60.40.180">
    <property type="entry name" value="Transthyretin/hydroxyisourate hydrolase domain"/>
    <property type="match status" value="1"/>
</dbReference>
<feature type="binding site" evidence="8">
    <location>
        <position position="339"/>
    </location>
    <ligand>
        <name>substrate</name>
    </ligand>
</feature>
<name>A0A511K900_RHOTO</name>